<dbReference type="PANTHER" id="PTHR45988">
    <property type="entry name" value="C2H2 TYPE ZINC FINGER TRANSCRIPTION FACTOR FAMILY-RELATED"/>
    <property type="match status" value="1"/>
</dbReference>
<sequence>MVSVSLASLEKWSSNLNSDVSRWRNKRSMIKARKHFCNSCKKAFKSKHALWGHMRIHSEDNKNPNADIKEQDNEFWRKTTCFVCSKIFQSTNALAGHMNSHPNRGWKGICPPPWVKKPKIIEATHDQDASFGEANQSATPRIFYFDLNKLPPIEE</sequence>
<keyword evidence="5" id="KW-0805">Transcription regulation</keyword>
<keyword evidence="4" id="KW-0862">Zinc</keyword>
<dbReference type="GO" id="GO:0008270">
    <property type="term" value="F:zinc ion binding"/>
    <property type="evidence" value="ECO:0007669"/>
    <property type="project" value="UniProtKB-KW"/>
</dbReference>
<evidence type="ECO:0000256" key="7">
    <source>
        <dbReference type="PROSITE-ProRule" id="PRU00042"/>
    </source>
</evidence>
<evidence type="ECO:0000256" key="4">
    <source>
        <dbReference type="ARBA" id="ARBA00022833"/>
    </source>
</evidence>
<reference evidence="9 10" key="1">
    <citation type="journal article" date="2018" name="PLoS Genet.">
        <title>Population sequencing reveals clonal diversity and ancestral inbreeding in the grapevine cultivar Chardonnay.</title>
        <authorList>
            <person name="Roach M.J."/>
            <person name="Johnson D.L."/>
            <person name="Bohlmann J."/>
            <person name="van Vuuren H.J."/>
            <person name="Jones S.J."/>
            <person name="Pretorius I.S."/>
            <person name="Schmidt S.A."/>
            <person name="Borneman A.R."/>
        </authorList>
    </citation>
    <scope>NUCLEOTIDE SEQUENCE [LARGE SCALE GENOMIC DNA]</scope>
    <source>
        <strain evidence="10">cv. Chardonnay</strain>
        <tissue evidence="9">Leaf</tissue>
    </source>
</reference>
<dbReference type="Proteomes" id="UP000288805">
    <property type="component" value="Unassembled WGS sequence"/>
</dbReference>
<dbReference type="PROSITE" id="PS50157">
    <property type="entry name" value="ZINC_FINGER_C2H2_2"/>
    <property type="match status" value="2"/>
</dbReference>
<gene>
    <name evidence="9" type="ORF">CK203_107745</name>
</gene>
<dbReference type="PANTHER" id="PTHR45988:SF18">
    <property type="entry name" value="C2H2-TYPE ZINC FINGER FAMILY PROTEIN"/>
    <property type="match status" value="1"/>
</dbReference>
<keyword evidence="2" id="KW-0677">Repeat</keyword>
<dbReference type="InterPro" id="IPR036236">
    <property type="entry name" value="Znf_C2H2_sf"/>
</dbReference>
<dbReference type="EMBL" id="QGNW01002513">
    <property type="protein sequence ID" value="RVW18761.1"/>
    <property type="molecule type" value="Genomic_DNA"/>
</dbReference>
<keyword evidence="6" id="KW-0804">Transcription</keyword>
<evidence type="ECO:0000256" key="5">
    <source>
        <dbReference type="ARBA" id="ARBA00023015"/>
    </source>
</evidence>
<name>A0A438C697_VITVI</name>
<evidence type="ECO:0000256" key="2">
    <source>
        <dbReference type="ARBA" id="ARBA00022737"/>
    </source>
</evidence>
<accession>A0A438C697</accession>
<dbReference type="Gene3D" id="3.30.160.60">
    <property type="entry name" value="Classic Zinc Finger"/>
    <property type="match status" value="1"/>
</dbReference>
<protein>
    <recommendedName>
        <fullName evidence="8">C2H2-type domain-containing protein</fullName>
    </recommendedName>
</protein>
<feature type="domain" description="C2H2-type" evidence="8">
    <location>
        <begin position="79"/>
        <end position="101"/>
    </location>
</feature>
<dbReference type="SUPFAM" id="SSF57667">
    <property type="entry name" value="beta-beta-alpha zinc fingers"/>
    <property type="match status" value="1"/>
</dbReference>
<dbReference type="SMART" id="SM00355">
    <property type="entry name" value="ZnF_C2H2"/>
    <property type="match status" value="2"/>
</dbReference>
<feature type="domain" description="C2H2-type" evidence="8">
    <location>
        <begin position="35"/>
        <end position="62"/>
    </location>
</feature>
<keyword evidence="1" id="KW-0479">Metal-binding</keyword>
<evidence type="ECO:0000259" key="8">
    <source>
        <dbReference type="PROSITE" id="PS50157"/>
    </source>
</evidence>
<dbReference type="AlphaFoldDB" id="A0A438C697"/>
<evidence type="ECO:0000256" key="6">
    <source>
        <dbReference type="ARBA" id="ARBA00023163"/>
    </source>
</evidence>
<evidence type="ECO:0000313" key="9">
    <source>
        <dbReference type="EMBL" id="RVW18761.1"/>
    </source>
</evidence>
<proteinExistence type="predicted"/>
<dbReference type="InterPro" id="IPR044653">
    <property type="entry name" value="AZF1/2/3-like"/>
</dbReference>
<comment type="caution">
    <text evidence="9">The sequence shown here is derived from an EMBL/GenBank/DDBJ whole genome shotgun (WGS) entry which is preliminary data.</text>
</comment>
<organism evidence="9 10">
    <name type="scientific">Vitis vinifera</name>
    <name type="common">Grape</name>
    <dbReference type="NCBI Taxonomy" id="29760"/>
    <lineage>
        <taxon>Eukaryota</taxon>
        <taxon>Viridiplantae</taxon>
        <taxon>Streptophyta</taxon>
        <taxon>Embryophyta</taxon>
        <taxon>Tracheophyta</taxon>
        <taxon>Spermatophyta</taxon>
        <taxon>Magnoliopsida</taxon>
        <taxon>eudicotyledons</taxon>
        <taxon>Gunneridae</taxon>
        <taxon>Pentapetalae</taxon>
        <taxon>rosids</taxon>
        <taxon>Vitales</taxon>
        <taxon>Vitaceae</taxon>
        <taxon>Viteae</taxon>
        <taxon>Vitis</taxon>
    </lineage>
</organism>
<dbReference type="PROSITE" id="PS00028">
    <property type="entry name" value="ZINC_FINGER_C2H2_1"/>
    <property type="match status" value="2"/>
</dbReference>
<dbReference type="GO" id="GO:0043565">
    <property type="term" value="F:sequence-specific DNA binding"/>
    <property type="evidence" value="ECO:0007669"/>
    <property type="project" value="UniProtKB-ARBA"/>
</dbReference>
<dbReference type="InterPro" id="IPR013087">
    <property type="entry name" value="Znf_C2H2_type"/>
</dbReference>
<keyword evidence="3 7" id="KW-0863">Zinc-finger</keyword>
<evidence type="ECO:0000256" key="1">
    <source>
        <dbReference type="ARBA" id="ARBA00022723"/>
    </source>
</evidence>
<dbReference type="GO" id="GO:0003700">
    <property type="term" value="F:DNA-binding transcription factor activity"/>
    <property type="evidence" value="ECO:0007669"/>
    <property type="project" value="InterPro"/>
</dbReference>
<dbReference type="Pfam" id="PF13912">
    <property type="entry name" value="zf-C2H2_6"/>
    <property type="match status" value="1"/>
</dbReference>
<dbReference type="Pfam" id="PF00096">
    <property type="entry name" value="zf-C2H2"/>
    <property type="match status" value="1"/>
</dbReference>
<evidence type="ECO:0000256" key="3">
    <source>
        <dbReference type="ARBA" id="ARBA00022771"/>
    </source>
</evidence>
<evidence type="ECO:0000313" key="10">
    <source>
        <dbReference type="Proteomes" id="UP000288805"/>
    </source>
</evidence>